<feature type="coiled-coil region" evidence="1">
    <location>
        <begin position="67"/>
        <end position="128"/>
    </location>
</feature>
<name>A0A1Y1IPY4_KLENI</name>
<evidence type="ECO:0000313" key="4">
    <source>
        <dbReference type="Proteomes" id="UP000054558"/>
    </source>
</evidence>
<dbReference type="OrthoDB" id="47375at2759"/>
<dbReference type="CDD" id="cd06532">
    <property type="entry name" value="Glyco_transf_25"/>
    <property type="match status" value="1"/>
</dbReference>
<reference evidence="3 4" key="1">
    <citation type="journal article" date="2014" name="Nat. Commun.">
        <title>Klebsormidium flaccidum genome reveals primary factors for plant terrestrial adaptation.</title>
        <authorList>
            <person name="Hori K."/>
            <person name="Maruyama F."/>
            <person name="Fujisawa T."/>
            <person name="Togashi T."/>
            <person name="Yamamoto N."/>
            <person name="Seo M."/>
            <person name="Sato S."/>
            <person name="Yamada T."/>
            <person name="Mori H."/>
            <person name="Tajima N."/>
            <person name="Moriyama T."/>
            <person name="Ikeuchi M."/>
            <person name="Watanabe M."/>
            <person name="Wada H."/>
            <person name="Kobayashi K."/>
            <person name="Saito M."/>
            <person name="Masuda T."/>
            <person name="Sasaki-Sekimoto Y."/>
            <person name="Mashiguchi K."/>
            <person name="Awai K."/>
            <person name="Shimojima M."/>
            <person name="Masuda S."/>
            <person name="Iwai M."/>
            <person name="Nobusawa T."/>
            <person name="Narise T."/>
            <person name="Kondo S."/>
            <person name="Saito H."/>
            <person name="Sato R."/>
            <person name="Murakawa M."/>
            <person name="Ihara Y."/>
            <person name="Oshima-Yamada Y."/>
            <person name="Ohtaka K."/>
            <person name="Satoh M."/>
            <person name="Sonobe K."/>
            <person name="Ishii M."/>
            <person name="Ohtani R."/>
            <person name="Kanamori-Sato M."/>
            <person name="Honoki R."/>
            <person name="Miyazaki D."/>
            <person name="Mochizuki H."/>
            <person name="Umetsu J."/>
            <person name="Higashi K."/>
            <person name="Shibata D."/>
            <person name="Kamiya Y."/>
            <person name="Sato N."/>
            <person name="Nakamura Y."/>
            <person name="Tabata S."/>
            <person name="Ida S."/>
            <person name="Kurokawa K."/>
            <person name="Ohta H."/>
        </authorList>
    </citation>
    <scope>NUCLEOTIDE SEQUENCE [LARGE SCALE GENOMIC DNA]</scope>
    <source>
        <strain evidence="3 4">NIES-2285</strain>
    </source>
</reference>
<evidence type="ECO:0000313" key="3">
    <source>
        <dbReference type="EMBL" id="GAQ91281.1"/>
    </source>
</evidence>
<feature type="domain" description="Glycosyl transferase family 25" evidence="2">
    <location>
        <begin position="181"/>
        <end position="364"/>
    </location>
</feature>
<dbReference type="Proteomes" id="UP000054558">
    <property type="component" value="Unassembled WGS sequence"/>
</dbReference>
<sequence length="450" mass="50261">MSGPPAMRPSLMRVFQVGLCLVIIIYPLSLAYRSRSSKGNEVTEVEVRSDAGQSFVPVGAGVNVTSNPAAQREVTAAEAAADELKVEGLGREAAKGDVEETPLVEEVIEDQEIDRVQLEEDKETEVLEAVIEESAGAVINATSVPNESETNQTETNATEQEIVSPLSDGAPISNASKIVDQIYVVNIPRCVTRWKWVQSVADSLGLPVLRWEATSWQDIDFQNPPLPLEIDWSTQAGNTLKAGELGCLWSHVRLWRHAYENNHQRIIIFEDDVFLNETALPLLEGFFRDADLGAEMRNQSWHYMYLRRWPLMHIADEQAWIENQTSGRVLTIAHPSWGTAAYALSRAGIEWLVNAIDKYYRPLDVQVAKFQENYESTKFIALSACDRDHFQVLCPENVQVIPDTMQGECGGSMSQSGGGLAGPIRTLLRYLRRLTGIETDLETSLRRRLY</sequence>
<keyword evidence="1" id="KW-0175">Coiled coil</keyword>
<organism evidence="3 4">
    <name type="scientific">Klebsormidium nitens</name>
    <name type="common">Green alga</name>
    <name type="synonym">Ulothrix nitens</name>
    <dbReference type="NCBI Taxonomy" id="105231"/>
    <lineage>
        <taxon>Eukaryota</taxon>
        <taxon>Viridiplantae</taxon>
        <taxon>Streptophyta</taxon>
        <taxon>Klebsormidiophyceae</taxon>
        <taxon>Klebsormidiales</taxon>
        <taxon>Klebsormidiaceae</taxon>
        <taxon>Klebsormidium</taxon>
    </lineage>
</organism>
<dbReference type="EMBL" id="DF237706">
    <property type="protein sequence ID" value="GAQ91281.1"/>
    <property type="molecule type" value="Genomic_DNA"/>
</dbReference>
<evidence type="ECO:0000256" key="1">
    <source>
        <dbReference type="SAM" id="Coils"/>
    </source>
</evidence>
<dbReference type="Pfam" id="PF01755">
    <property type="entry name" value="Glyco_transf_25"/>
    <property type="match status" value="1"/>
</dbReference>
<accession>A0A1Y1IPY4</accession>
<gene>
    <name evidence="3" type="ORF">KFL_007570040</name>
</gene>
<evidence type="ECO:0000259" key="2">
    <source>
        <dbReference type="Pfam" id="PF01755"/>
    </source>
</evidence>
<protein>
    <recommendedName>
        <fullName evidence="2">Glycosyl transferase family 25 domain-containing protein</fullName>
    </recommendedName>
</protein>
<dbReference type="AlphaFoldDB" id="A0A1Y1IPY4"/>
<keyword evidence="4" id="KW-1185">Reference proteome</keyword>
<proteinExistence type="predicted"/>
<dbReference type="InterPro" id="IPR002654">
    <property type="entry name" value="Glyco_trans_25"/>
</dbReference>